<dbReference type="PANTHER" id="PTHR31339:SF9">
    <property type="entry name" value="PLASMIN AND FIBRONECTIN-BINDING PROTEIN A"/>
    <property type="match status" value="1"/>
</dbReference>
<reference evidence="6" key="1">
    <citation type="submission" date="2018-12" db="EMBL/GenBank/DDBJ databases">
        <title>Tengunoibacter tsumagoiensis gen. nov., sp. nov., Dictyobacter kobayashii sp. nov., D. alpinus sp. nov., and D. joshuensis sp. nov. and description of Dictyobacteraceae fam. nov. within the order Ktedonobacterales isolated from Tengu-no-mugimeshi.</title>
        <authorList>
            <person name="Wang C.M."/>
            <person name="Zheng Y."/>
            <person name="Sakai Y."/>
            <person name="Toyoda A."/>
            <person name="Minakuchi Y."/>
            <person name="Abe K."/>
            <person name="Yokota A."/>
            <person name="Yabe S."/>
        </authorList>
    </citation>
    <scope>NUCLEOTIDE SEQUENCE [LARGE SCALE GENOMIC DNA]</scope>
    <source>
        <strain evidence="6">Uno16</strain>
    </source>
</reference>
<dbReference type="SUPFAM" id="SSF51126">
    <property type="entry name" value="Pectin lyase-like"/>
    <property type="match status" value="1"/>
</dbReference>
<evidence type="ECO:0000256" key="1">
    <source>
        <dbReference type="ARBA" id="ARBA00008834"/>
    </source>
</evidence>
<dbReference type="InterPro" id="IPR000743">
    <property type="entry name" value="Glyco_hydro_28"/>
</dbReference>
<gene>
    <name evidence="5" type="ORF">KDA_37530</name>
</gene>
<protein>
    <recommendedName>
        <fullName evidence="7">Pectate lyase superfamily protein domain-containing protein</fullName>
    </recommendedName>
</protein>
<dbReference type="AlphaFoldDB" id="A0A402BAC4"/>
<evidence type="ECO:0000313" key="5">
    <source>
        <dbReference type="EMBL" id="GCE28269.1"/>
    </source>
</evidence>
<name>A0A402BAC4_9CHLR</name>
<keyword evidence="3 4" id="KW-0326">Glycosidase</keyword>
<dbReference type="OrthoDB" id="9795222at2"/>
<comment type="similarity">
    <text evidence="1 4">Belongs to the glycosyl hydrolase 28 family.</text>
</comment>
<evidence type="ECO:0000256" key="4">
    <source>
        <dbReference type="RuleBase" id="RU361169"/>
    </source>
</evidence>
<evidence type="ECO:0008006" key="7">
    <source>
        <dbReference type="Google" id="ProtNLM"/>
    </source>
</evidence>
<dbReference type="InterPro" id="IPR012334">
    <property type="entry name" value="Pectin_lyas_fold"/>
</dbReference>
<comment type="caution">
    <text evidence="5">The sequence shown here is derived from an EMBL/GenBank/DDBJ whole genome shotgun (WGS) entry which is preliminary data.</text>
</comment>
<dbReference type="GO" id="GO:0005975">
    <property type="term" value="P:carbohydrate metabolic process"/>
    <property type="evidence" value="ECO:0007669"/>
    <property type="project" value="InterPro"/>
</dbReference>
<keyword evidence="2 4" id="KW-0378">Hydrolase</keyword>
<dbReference type="EMBL" id="BIFT01000001">
    <property type="protein sequence ID" value="GCE28269.1"/>
    <property type="molecule type" value="Genomic_DNA"/>
</dbReference>
<evidence type="ECO:0000256" key="2">
    <source>
        <dbReference type="ARBA" id="ARBA00022801"/>
    </source>
</evidence>
<evidence type="ECO:0000256" key="3">
    <source>
        <dbReference type="ARBA" id="ARBA00023295"/>
    </source>
</evidence>
<dbReference type="InterPro" id="IPR011050">
    <property type="entry name" value="Pectin_lyase_fold/virulence"/>
</dbReference>
<dbReference type="PANTHER" id="PTHR31339">
    <property type="entry name" value="PECTIN LYASE-RELATED"/>
    <property type="match status" value="1"/>
</dbReference>
<dbReference type="InterPro" id="IPR051801">
    <property type="entry name" value="GH28_Enzymes"/>
</dbReference>
<dbReference type="Gene3D" id="2.160.20.10">
    <property type="entry name" value="Single-stranded right-handed beta-helix, Pectin lyase-like"/>
    <property type="match status" value="1"/>
</dbReference>
<accession>A0A402BAC4</accession>
<keyword evidence="6" id="KW-1185">Reference proteome</keyword>
<dbReference type="GO" id="GO:0004650">
    <property type="term" value="F:polygalacturonase activity"/>
    <property type="evidence" value="ECO:0007669"/>
    <property type="project" value="InterPro"/>
</dbReference>
<dbReference type="Pfam" id="PF00295">
    <property type="entry name" value="Glyco_hydro_28"/>
    <property type="match status" value="1"/>
</dbReference>
<dbReference type="Proteomes" id="UP000287171">
    <property type="component" value="Unassembled WGS sequence"/>
</dbReference>
<dbReference type="RefSeq" id="WP_126628511.1">
    <property type="nucleotide sequence ID" value="NZ_BIFT01000001.1"/>
</dbReference>
<evidence type="ECO:0000313" key="6">
    <source>
        <dbReference type="Proteomes" id="UP000287171"/>
    </source>
</evidence>
<proteinExistence type="inferred from homology"/>
<sequence>MGNSRKKLALFVLGLFIAGLLATVAALNVPRLLAPQVHKPTVAPKTTGTLAVTPRQETQKDMLFPYDQTPGAVRSSIKVMVDGQEVFVEKYKDVNYARFAFQGTANIAVTSPDAASYTISPKSYQIHPAVKQNTLTFSIDQPRKLILQANGEKLFIFADAPEENAPAIGDHNVLDVTKYATDRSGNKLQTEQIQQAIDEAAKTQGIVYFPKGKYITGTLTMKSNVSLYLSSGALLSGSGKAQDTHDHFLLFRDVQNVKLYGRGTIDLRGMELRRSGGSEGRVKIIRTINAKDIVLQDLILRDSGSWTVHLVASDGVKINDLKLLNDADNTNNDGIDPDGSRNVTIDGAFIYTTDDCFAIKTSGAFHMIRPTQHILIQNAVCYTKKSALKVGTETKDTLSDITFSHNNVVHADRVIALYMADGNTMENITYSNNWSESVGGNSKQRLIDIAITNRSGIGLIKNVEISNFTAYEASNNPSVIQGMDDHIVNVTFKHLDIAGQLKDNLSAAMIKSSNANIIFTP</sequence>
<organism evidence="5 6">
    <name type="scientific">Dictyobacter alpinus</name>
    <dbReference type="NCBI Taxonomy" id="2014873"/>
    <lineage>
        <taxon>Bacteria</taxon>
        <taxon>Bacillati</taxon>
        <taxon>Chloroflexota</taxon>
        <taxon>Ktedonobacteria</taxon>
        <taxon>Ktedonobacterales</taxon>
        <taxon>Dictyobacteraceae</taxon>
        <taxon>Dictyobacter</taxon>
    </lineage>
</organism>